<protein>
    <submittedName>
        <fullName evidence="4">NAD-specific glutamate dehydrogenase NADP-specific glutamate dehydrogenase</fullName>
        <ecNumber evidence="4">1.4.1.2</ecNumber>
        <ecNumber evidence="4">1.4.1.4</ecNumber>
    </submittedName>
</protein>
<reference evidence="4" key="1">
    <citation type="submission" date="2018-06" db="EMBL/GenBank/DDBJ databases">
        <authorList>
            <person name="Zhirakovskaya E."/>
        </authorList>
    </citation>
    <scope>NUCLEOTIDE SEQUENCE</scope>
</reference>
<dbReference type="PANTHER" id="PTHR11606:SF13">
    <property type="entry name" value="GLUTAMATE DEHYDROGENASE 1, MITOCHONDRIAL"/>
    <property type="match status" value="1"/>
</dbReference>
<dbReference type="EC" id="1.4.1.4" evidence="4"/>
<dbReference type="InterPro" id="IPR006095">
    <property type="entry name" value="Glu/Leu/Phe/Val/Trp_DH"/>
</dbReference>
<sequence>MSIHHKEHRNKPEYHTPIYEMALAQFEQAADRLDLDPNLRKRFIAPKRAIMVNIPIRMDDSSVEVFHGYRVHHDTTLGPSKGGIRFHPDVTLGEVSALAMWMTWKCALMGLPFGGAKGGVRCDPHALTRNELQRLTRRYTAEIVQFIGPEMDVPAPDIGTNEQIMAWMMDTYSQLKGYSIPGIVTGKPINIGGSLGRTEATGRGVVYCILEAIQHLKMQVEGCKIVIQGFGNVGYHTARILYEKGCCVLAVSDIKSGLYNANGLNIPMLKQYIEKHEYVKGFPDGDEISNADLLELSCDVLVPAALSEQITCENAERISCKILAEAANGPTTLEADKILQDKGLFLIPDVLANAGGVTVSYFEWVQGLQNFFWKEVEINERLHDIVTLAFQNVLRVALSEKVDMRLAALMLSVRKITEAKLARGLFP</sequence>
<dbReference type="Pfam" id="PF02812">
    <property type="entry name" value="ELFV_dehydrog_N"/>
    <property type="match status" value="1"/>
</dbReference>
<accession>A0A3B1D943</accession>
<evidence type="ECO:0000313" key="4">
    <source>
        <dbReference type="EMBL" id="VAX32654.1"/>
    </source>
</evidence>
<dbReference type="Gene3D" id="3.40.50.720">
    <property type="entry name" value="NAD(P)-binding Rossmann-like Domain"/>
    <property type="match status" value="1"/>
</dbReference>
<dbReference type="InterPro" id="IPR033524">
    <property type="entry name" value="Glu/Leu/Phe/Val_DH_AS"/>
</dbReference>
<evidence type="ECO:0000259" key="3">
    <source>
        <dbReference type="SMART" id="SM00839"/>
    </source>
</evidence>
<dbReference type="PRINTS" id="PR00082">
    <property type="entry name" value="GLFDHDRGNASE"/>
</dbReference>
<dbReference type="SUPFAM" id="SSF53223">
    <property type="entry name" value="Aminoacid dehydrogenase-like, N-terminal domain"/>
    <property type="match status" value="1"/>
</dbReference>
<feature type="domain" description="Glutamate/phenylalanine/leucine/valine/L-tryptophan dehydrogenase C-terminal" evidence="3">
    <location>
        <begin position="194"/>
        <end position="424"/>
    </location>
</feature>
<dbReference type="InterPro" id="IPR033922">
    <property type="entry name" value="NAD_bind_Glu_DH"/>
</dbReference>
<comment type="similarity">
    <text evidence="1">Belongs to the Glu/Leu/Phe/Val dehydrogenases family.</text>
</comment>
<dbReference type="PANTHER" id="PTHR11606">
    <property type="entry name" value="GLUTAMATE DEHYDROGENASE"/>
    <property type="match status" value="1"/>
</dbReference>
<dbReference type="InterPro" id="IPR006096">
    <property type="entry name" value="Glu/Leu/Phe/Val/Trp_DH_C"/>
</dbReference>
<dbReference type="SUPFAM" id="SSF51735">
    <property type="entry name" value="NAD(P)-binding Rossmann-fold domains"/>
    <property type="match status" value="1"/>
</dbReference>
<dbReference type="AlphaFoldDB" id="A0A3B1D943"/>
<dbReference type="PIRSF" id="PIRSF000185">
    <property type="entry name" value="Glu_DH"/>
    <property type="match status" value="1"/>
</dbReference>
<dbReference type="EC" id="1.4.1.2" evidence="4"/>
<dbReference type="FunFam" id="3.40.50.10860:FF:000003">
    <property type="entry name" value="Glutamate dehydrogenase"/>
    <property type="match status" value="1"/>
</dbReference>
<evidence type="ECO:0000256" key="2">
    <source>
        <dbReference type="ARBA" id="ARBA00023002"/>
    </source>
</evidence>
<dbReference type="Pfam" id="PF00208">
    <property type="entry name" value="ELFV_dehydrog"/>
    <property type="match status" value="1"/>
</dbReference>
<dbReference type="InterPro" id="IPR046346">
    <property type="entry name" value="Aminoacid_DH-like_N_sf"/>
</dbReference>
<dbReference type="EMBL" id="UOGF01000094">
    <property type="protein sequence ID" value="VAX32654.1"/>
    <property type="molecule type" value="Genomic_DNA"/>
</dbReference>
<keyword evidence="2 4" id="KW-0560">Oxidoreductase</keyword>
<dbReference type="CDD" id="cd01076">
    <property type="entry name" value="NAD_bind_1_Glu_DH"/>
    <property type="match status" value="1"/>
</dbReference>
<dbReference type="GO" id="GO:0004354">
    <property type="term" value="F:glutamate dehydrogenase (NADP+) activity"/>
    <property type="evidence" value="ECO:0007669"/>
    <property type="project" value="UniProtKB-EC"/>
</dbReference>
<dbReference type="InterPro" id="IPR014362">
    <property type="entry name" value="Glu_DH"/>
</dbReference>
<gene>
    <name evidence="4" type="ORF">MNBD_NITROSPIRAE01-1128</name>
</gene>
<dbReference type="SMART" id="SM00839">
    <property type="entry name" value="ELFV_dehydrog"/>
    <property type="match status" value="1"/>
</dbReference>
<dbReference type="InterPro" id="IPR006097">
    <property type="entry name" value="Glu/Leu/Phe/Val/Trp_DH_dimer"/>
</dbReference>
<dbReference type="GO" id="GO:0004352">
    <property type="term" value="F:glutamate dehydrogenase (NAD+) activity"/>
    <property type="evidence" value="ECO:0007669"/>
    <property type="project" value="UniProtKB-EC"/>
</dbReference>
<dbReference type="PROSITE" id="PS00074">
    <property type="entry name" value="GLFV_DEHYDROGENASE"/>
    <property type="match status" value="1"/>
</dbReference>
<organism evidence="4">
    <name type="scientific">hydrothermal vent metagenome</name>
    <dbReference type="NCBI Taxonomy" id="652676"/>
    <lineage>
        <taxon>unclassified sequences</taxon>
        <taxon>metagenomes</taxon>
        <taxon>ecological metagenomes</taxon>
    </lineage>
</organism>
<dbReference type="Gene3D" id="3.40.50.10860">
    <property type="entry name" value="Leucine Dehydrogenase, chain A, domain 1"/>
    <property type="match status" value="1"/>
</dbReference>
<dbReference type="InterPro" id="IPR036291">
    <property type="entry name" value="NAD(P)-bd_dom_sf"/>
</dbReference>
<dbReference type="GO" id="GO:0006538">
    <property type="term" value="P:L-glutamate catabolic process"/>
    <property type="evidence" value="ECO:0007669"/>
    <property type="project" value="TreeGrafter"/>
</dbReference>
<proteinExistence type="inferred from homology"/>
<name>A0A3B1D943_9ZZZZ</name>
<evidence type="ECO:0000256" key="1">
    <source>
        <dbReference type="ARBA" id="ARBA00006382"/>
    </source>
</evidence>